<dbReference type="Pfam" id="PF08239">
    <property type="entry name" value="SH3_3"/>
    <property type="match status" value="1"/>
</dbReference>
<evidence type="ECO:0000313" key="5">
    <source>
        <dbReference type="Proteomes" id="UP001259982"/>
    </source>
</evidence>
<sequence>MIGRAIFVILLNAIFLVGVLLYLPLDGLLEMRGYDESHIQAMKDARAEDEELEAELAAEEEAEAAAADDADNEAMEALDPVADDATGDEETTESDAEPPAREQLVATDVINVRSGPGTDNEQVGQLDAGETVTVLEDNGEDWIRIEFEDGEAWAYRPLFEQP</sequence>
<evidence type="ECO:0000313" key="4">
    <source>
        <dbReference type="EMBL" id="MDT0617568.1"/>
    </source>
</evidence>
<dbReference type="PROSITE" id="PS51781">
    <property type="entry name" value="SH3B"/>
    <property type="match status" value="1"/>
</dbReference>
<feature type="compositionally biased region" description="Acidic residues" evidence="1">
    <location>
        <begin position="47"/>
        <end position="96"/>
    </location>
</feature>
<comment type="caution">
    <text evidence="4">The sequence shown here is derived from an EMBL/GenBank/DDBJ whole genome shotgun (WGS) entry which is preliminary data.</text>
</comment>
<reference evidence="4 5" key="1">
    <citation type="submission" date="2023-09" db="EMBL/GenBank/DDBJ databases">
        <authorList>
            <person name="Rey-Velasco X."/>
        </authorList>
    </citation>
    <scope>NUCLEOTIDE SEQUENCE [LARGE SCALE GENOMIC DNA]</scope>
    <source>
        <strain evidence="4 5">P385</strain>
    </source>
</reference>
<feature type="domain" description="SH3b" evidence="3">
    <location>
        <begin position="100"/>
        <end position="162"/>
    </location>
</feature>
<organism evidence="4 5">
    <name type="scientific">Spectribacter acetivorans</name>
    <dbReference type="NCBI Taxonomy" id="3075603"/>
    <lineage>
        <taxon>Bacteria</taxon>
        <taxon>Pseudomonadati</taxon>
        <taxon>Pseudomonadota</taxon>
        <taxon>Gammaproteobacteria</taxon>
        <taxon>Salinisphaerales</taxon>
        <taxon>Salinisphaeraceae</taxon>
        <taxon>Spectribacter</taxon>
    </lineage>
</organism>
<dbReference type="Gene3D" id="2.30.30.40">
    <property type="entry name" value="SH3 Domains"/>
    <property type="match status" value="1"/>
</dbReference>
<dbReference type="Proteomes" id="UP001259982">
    <property type="component" value="Unassembled WGS sequence"/>
</dbReference>
<evidence type="ECO:0000259" key="3">
    <source>
        <dbReference type="PROSITE" id="PS51781"/>
    </source>
</evidence>
<dbReference type="SMART" id="SM00287">
    <property type="entry name" value="SH3b"/>
    <property type="match status" value="1"/>
</dbReference>
<keyword evidence="2" id="KW-0812">Transmembrane</keyword>
<dbReference type="InterPro" id="IPR003646">
    <property type="entry name" value="SH3-like_bac-type"/>
</dbReference>
<feature type="transmembrane region" description="Helical" evidence="2">
    <location>
        <begin position="6"/>
        <end position="25"/>
    </location>
</feature>
<evidence type="ECO:0000256" key="1">
    <source>
        <dbReference type="SAM" id="MobiDB-lite"/>
    </source>
</evidence>
<evidence type="ECO:0000256" key="2">
    <source>
        <dbReference type="SAM" id="Phobius"/>
    </source>
</evidence>
<keyword evidence="2" id="KW-1133">Transmembrane helix</keyword>
<name>A0ABU3B5V2_9GAMM</name>
<accession>A0ABU3B5V2</accession>
<keyword evidence="5" id="KW-1185">Reference proteome</keyword>
<protein>
    <submittedName>
        <fullName evidence="4">SH3 domain-containing protein</fullName>
    </submittedName>
</protein>
<dbReference type="RefSeq" id="WP_311657402.1">
    <property type="nucleotide sequence ID" value="NZ_JAVRHY010000002.1"/>
</dbReference>
<dbReference type="EMBL" id="JAVRHY010000002">
    <property type="protein sequence ID" value="MDT0617568.1"/>
    <property type="molecule type" value="Genomic_DNA"/>
</dbReference>
<proteinExistence type="predicted"/>
<feature type="region of interest" description="Disordered" evidence="1">
    <location>
        <begin position="44"/>
        <end position="104"/>
    </location>
</feature>
<keyword evidence="2" id="KW-0472">Membrane</keyword>
<gene>
    <name evidence="4" type="ORF">RM531_03705</name>
</gene>